<dbReference type="OrthoDB" id="5424793at2759"/>
<name>N1RIS0_FUSC4</name>
<sequence length="60" mass="6835">MLLLAILATTSWKLRGQQDHLNQAFLKALGTKLILEGDRDMDLLRGLMVYLNWSANMTCK</sequence>
<dbReference type="Proteomes" id="UP000016929">
    <property type="component" value="Unassembled WGS sequence"/>
</dbReference>
<accession>N1RIS0</accession>
<evidence type="ECO:0000313" key="2">
    <source>
        <dbReference type="EMBL" id="EMT65599.1"/>
    </source>
</evidence>
<dbReference type="AlphaFoldDB" id="N1RIS0"/>
<keyword evidence="3" id="KW-1185">Reference proteome</keyword>
<proteinExistence type="predicted"/>
<evidence type="ECO:0000313" key="3">
    <source>
        <dbReference type="Proteomes" id="UP000016929"/>
    </source>
</evidence>
<dbReference type="EMBL" id="KB726989">
    <property type="protein sequence ID" value="EMT65599.1"/>
    <property type="molecule type" value="Genomic_DNA"/>
</dbReference>
<keyword evidence="1" id="KW-0732">Signal</keyword>
<feature type="chain" id="PRO_5004111936" evidence="1">
    <location>
        <begin position="17"/>
        <end position="60"/>
    </location>
</feature>
<organism evidence="2 3">
    <name type="scientific">Fusarium oxysporum f. sp. cubense (strain race 4)</name>
    <name type="common">Panama disease fungus</name>
    <dbReference type="NCBI Taxonomy" id="2502994"/>
    <lineage>
        <taxon>Eukaryota</taxon>
        <taxon>Fungi</taxon>
        <taxon>Dikarya</taxon>
        <taxon>Ascomycota</taxon>
        <taxon>Pezizomycotina</taxon>
        <taxon>Sordariomycetes</taxon>
        <taxon>Hypocreomycetidae</taxon>
        <taxon>Hypocreales</taxon>
        <taxon>Nectriaceae</taxon>
        <taxon>Fusarium</taxon>
        <taxon>Fusarium oxysporum species complex</taxon>
    </lineage>
</organism>
<evidence type="ECO:0000256" key="1">
    <source>
        <dbReference type="SAM" id="SignalP"/>
    </source>
</evidence>
<reference evidence="3" key="2">
    <citation type="journal article" date="2014" name="PLoS ONE">
        <title>Genome and Transcriptome Analysis of the Fungal Pathogen Fusarium oxysporum f. sp. cubense Causing Banana Vascular Wilt Disease.</title>
        <authorList>
            <person name="Guo L."/>
            <person name="Han L."/>
            <person name="Yang L."/>
            <person name="Zeng H."/>
            <person name="Fan D."/>
            <person name="Zhu Y."/>
            <person name="Feng Y."/>
            <person name="Wang G."/>
            <person name="Peng C."/>
            <person name="Jiang X."/>
            <person name="Zhou D."/>
            <person name="Ni P."/>
            <person name="Liang C."/>
            <person name="Liu L."/>
            <person name="Wang J."/>
            <person name="Mao C."/>
            <person name="Fang X."/>
            <person name="Peng M."/>
            <person name="Huang J."/>
        </authorList>
    </citation>
    <scope>NUCLEOTIDE SEQUENCE [LARGE SCALE GENOMIC DNA]</scope>
    <source>
        <strain evidence="3">race 4</strain>
    </source>
</reference>
<feature type="signal peptide" evidence="1">
    <location>
        <begin position="1"/>
        <end position="16"/>
    </location>
</feature>
<gene>
    <name evidence="2" type="ORF">FOC4_g10007702</name>
</gene>
<dbReference type="HOGENOM" id="CLU_2941741_0_0_1"/>
<reference evidence="3" key="1">
    <citation type="submission" date="2012-09" db="EMBL/GenBank/DDBJ databases">
        <title>Genome sequencing and comparative transcriptomics of race 1 and race 4 of banana pathogen: Fusarium oxysporum f. sp. cubense.</title>
        <authorList>
            <person name="Fang X."/>
            <person name="Huang J."/>
        </authorList>
    </citation>
    <scope>NUCLEOTIDE SEQUENCE [LARGE SCALE GENOMIC DNA]</scope>
    <source>
        <strain evidence="3">race 4</strain>
    </source>
</reference>
<protein>
    <submittedName>
        <fullName evidence="2">Uncharacterized protein</fullName>
    </submittedName>
</protein>